<proteinExistence type="predicted"/>
<dbReference type="Pfam" id="PF13377">
    <property type="entry name" value="Peripla_BP_3"/>
    <property type="match status" value="1"/>
</dbReference>
<organism evidence="6 7">
    <name type="scientific">Cohnella cholangitidis</name>
    <dbReference type="NCBI Taxonomy" id="2598458"/>
    <lineage>
        <taxon>Bacteria</taxon>
        <taxon>Bacillati</taxon>
        <taxon>Bacillota</taxon>
        <taxon>Bacilli</taxon>
        <taxon>Bacillales</taxon>
        <taxon>Paenibacillaceae</taxon>
        <taxon>Cohnella</taxon>
    </lineage>
</organism>
<dbReference type="SMART" id="SM00354">
    <property type="entry name" value="HTH_LACI"/>
    <property type="match status" value="1"/>
</dbReference>
<dbReference type="PROSITE" id="PS50943">
    <property type="entry name" value="HTH_CROC1"/>
    <property type="match status" value="1"/>
</dbReference>
<dbReference type="GO" id="GO:0003700">
    <property type="term" value="F:DNA-binding transcription factor activity"/>
    <property type="evidence" value="ECO:0007669"/>
    <property type="project" value="TreeGrafter"/>
</dbReference>
<evidence type="ECO:0000313" key="7">
    <source>
        <dbReference type="Proteomes" id="UP000515679"/>
    </source>
</evidence>
<evidence type="ECO:0000256" key="1">
    <source>
        <dbReference type="ARBA" id="ARBA00023015"/>
    </source>
</evidence>
<dbReference type="PRINTS" id="PR00036">
    <property type="entry name" value="HTHLACI"/>
</dbReference>
<dbReference type="CDD" id="cd01392">
    <property type="entry name" value="HTH_LacI"/>
    <property type="match status" value="1"/>
</dbReference>
<feature type="domain" description="HTH lacI-type" evidence="4">
    <location>
        <begin position="18"/>
        <end position="72"/>
    </location>
</feature>
<evidence type="ECO:0000259" key="5">
    <source>
        <dbReference type="PROSITE" id="PS50943"/>
    </source>
</evidence>
<dbReference type="CDD" id="cd06267">
    <property type="entry name" value="PBP1_LacI_sugar_binding-like"/>
    <property type="match status" value="1"/>
</dbReference>
<dbReference type="Gene3D" id="3.40.50.2300">
    <property type="match status" value="2"/>
</dbReference>
<dbReference type="InterPro" id="IPR046335">
    <property type="entry name" value="LacI/GalR-like_sensor"/>
</dbReference>
<dbReference type="PANTHER" id="PTHR30146">
    <property type="entry name" value="LACI-RELATED TRANSCRIPTIONAL REPRESSOR"/>
    <property type="match status" value="1"/>
</dbReference>
<keyword evidence="1" id="KW-0805">Transcription regulation</keyword>
<evidence type="ECO:0000256" key="3">
    <source>
        <dbReference type="ARBA" id="ARBA00023163"/>
    </source>
</evidence>
<evidence type="ECO:0000256" key="2">
    <source>
        <dbReference type="ARBA" id="ARBA00023125"/>
    </source>
</evidence>
<dbReference type="AlphaFoldDB" id="A0A7G5C2E2"/>
<dbReference type="InterPro" id="IPR028082">
    <property type="entry name" value="Peripla_BP_I"/>
</dbReference>
<keyword evidence="2" id="KW-0238">DNA-binding</keyword>
<keyword evidence="7" id="KW-1185">Reference proteome</keyword>
<dbReference type="KEGG" id="cchl:FPL14_21005"/>
<dbReference type="InterPro" id="IPR010982">
    <property type="entry name" value="Lambda_DNA-bd_dom_sf"/>
</dbReference>
<dbReference type="Pfam" id="PF00356">
    <property type="entry name" value="LacI"/>
    <property type="match status" value="1"/>
</dbReference>
<protein>
    <submittedName>
        <fullName evidence="6">LacI family transcriptional regulator</fullName>
    </submittedName>
</protein>
<evidence type="ECO:0000259" key="4">
    <source>
        <dbReference type="PROSITE" id="PS50932"/>
    </source>
</evidence>
<dbReference type="Proteomes" id="UP000515679">
    <property type="component" value="Chromosome"/>
</dbReference>
<name>A0A7G5C2E2_9BACL</name>
<gene>
    <name evidence="6" type="ORF">FPL14_21005</name>
</gene>
<keyword evidence="3" id="KW-0804">Transcription</keyword>
<dbReference type="PROSITE" id="PS50932">
    <property type="entry name" value="HTH_LACI_2"/>
    <property type="match status" value="1"/>
</dbReference>
<reference evidence="6 7" key="1">
    <citation type="submission" date="2019-07" db="EMBL/GenBank/DDBJ databases">
        <authorList>
            <person name="Kim J.K."/>
            <person name="Cheong H.-M."/>
            <person name="Choi Y."/>
            <person name="Hwang K.J."/>
            <person name="Lee S."/>
            <person name="Choi C."/>
        </authorList>
    </citation>
    <scope>NUCLEOTIDE SEQUENCE [LARGE SCALE GENOMIC DNA]</scope>
    <source>
        <strain evidence="6 7">KS 22</strain>
    </source>
</reference>
<feature type="domain" description="HTH cro/C1-type" evidence="5">
    <location>
        <begin position="18"/>
        <end position="55"/>
    </location>
</feature>
<accession>A0A7G5C2E2</accession>
<dbReference type="InterPro" id="IPR001387">
    <property type="entry name" value="Cro/C1-type_HTH"/>
</dbReference>
<evidence type="ECO:0000313" key="6">
    <source>
        <dbReference type="EMBL" id="QMV43376.1"/>
    </source>
</evidence>
<dbReference type="InterPro" id="IPR000843">
    <property type="entry name" value="HTH_LacI"/>
</dbReference>
<dbReference type="EMBL" id="CP041969">
    <property type="protein sequence ID" value="QMV43376.1"/>
    <property type="molecule type" value="Genomic_DNA"/>
</dbReference>
<dbReference type="SUPFAM" id="SSF53822">
    <property type="entry name" value="Periplasmic binding protein-like I"/>
    <property type="match status" value="1"/>
</dbReference>
<dbReference type="Gene3D" id="1.10.260.40">
    <property type="entry name" value="lambda repressor-like DNA-binding domains"/>
    <property type="match status" value="1"/>
</dbReference>
<dbReference type="GO" id="GO:0000976">
    <property type="term" value="F:transcription cis-regulatory region binding"/>
    <property type="evidence" value="ECO:0007669"/>
    <property type="project" value="TreeGrafter"/>
</dbReference>
<dbReference type="SUPFAM" id="SSF47413">
    <property type="entry name" value="lambda repressor-like DNA-binding domains"/>
    <property type="match status" value="1"/>
</dbReference>
<sequence>MCLCNRLHRREKGAMSRLTIKEIAELAGVNKATVSRVLNGNANISEKTRQKIMDIVREHNYVPNATARALASNRTYTVGFCFDYTNRQAYANPFFSEVLQGIEEVIYANDYLFLMMSVHDIDQSETTTFQKIVREHRVDGVLIPESLLTDEHYRFLQEYQMPFVVLGEPSVPREGVRWVDVDNAQAAEMLTERLIRRGCKDIRMMGSADQANRDIYVENRMRGFRDAMERNGLTPRTVEPAQWEDEHGSFSSEQGVPDALIVASQGKLYEWLEIPKKDEAIKIPVASFDDHPLYRHLPTPVESIQLQLDVMGTEAARLLLQVIDGSPDAPPHVNVRVQH</sequence>
<dbReference type="PANTHER" id="PTHR30146:SF109">
    <property type="entry name" value="HTH-TYPE TRANSCRIPTIONAL REGULATOR GALS"/>
    <property type="match status" value="1"/>
</dbReference>